<dbReference type="EMBL" id="JAUSUX010000002">
    <property type="protein sequence ID" value="MDQ0285335.1"/>
    <property type="molecule type" value="Genomic_DNA"/>
</dbReference>
<dbReference type="InterPro" id="IPR020845">
    <property type="entry name" value="AMP-binding_CS"/>
</dbReference>
<dbReference type="EC" id="6.2.1.16" evidence="7"/>
<proteinExistence type="inferred from homology"/>
<dbReference type="Gene3D" id="3.40.50.12780">
    <property type="entry name" value="N-terminal domain of ligase-like"/>
    <property type="match status" value="1"/>
</dbReference>
<dbReference type="InterPro" id="IPR042099">
    <property type="entry name" value="ANL_N_sf"/>
</dbReference>
<dbReference type="Pfam" id="PF00501">
    <property type="entry name" value="AMP-binding"/>
    <property type="match status" value="1"/>
</dbReference>
<gene>
    <name evidence="7" type="ORF">J2Z49_000428</name>
</gene>
<evidence type="ECO:0000256" key="2">
    <source>
        <dbReference type="ARBA" id="ARBA00022598"/>
    </source>
</evidence>
<name>A0ABU0AXX4_9FIRM</name>
<comment type="similarity">
    <text evidence="1">Belongs to the ATP-dependent AMP-binding enzyme family.</text>
</comment>
<dbReference type="GO" id="GO:0030729">
    <property type="term" value="F:acetoacetate-CoA ligase activity"/>
    <property type="evidence" value="ECO:0007669"/>
    <property type="project" value="UniProtKB-EC"/>
</dbReference>
<dbReference type="CDD" id="cd05943">
    <property type="entry name" value="AACS"/>
    <property type="match status" value="1"/>
</dbReference>
<dbReference type="Proteomes" id="UP001225644">
    <property type="component" value="Unassembled WGS sequence"/>
</dbReference>
<reference evidence="7 8" key="1">
    <citation type="submission" date="2023-07" db="EMBL/GenBank/DDBJ databases">
        <title>Genomic Encyclopedia of Type Strains, Phase IV (KMG-IV): sequencing the most valuable type-strain genomes for metagenomic binning, comparative biology and taxonomic classification.</title>
        <authorList>
            <person name="Goeker M."/>
        </authorList>
    </citation>
    <scope>NUCLEOTIDE SEQUENCE [LARGE SCALE GENOMIC DNA]</scope>
    <source>
        <strain evidence="7 8">DSM 12396</strain>
    </source>
</reference>
<comment type="caution">
    <text evidence="7">The sequence shown here is derived from an EMBL/GenBank/DDBJ whole genome shotgun (WGS) entry which is preliminary data.</text>
</comment>
<dbReference type="InterPro" id="IPR000873">
    <property type="entry name" value="AMP-dep_synth/lig_dom"/>
</dbReference>
<evidence type="ECO:0000313" key="7">
    <source>
        <dbReference type="EMBL" id="MDQ0285335.1"/>
    </source>
</evidence>
<dbReference type="InterPro" id="IPR025110">
    <property type="entry name" value="AMP-bd_C"/>
</dbReference>
<organism evidence="7 8">
    <name type="scientific">Desulfofundulus luciae</name>
    <dbReference type="NCBI Taxonomy" id="74702"/>
    <lineage>
        <taxon>Bacteria</taxon>
        <taxon>Bacillati</taxon>
        <taxon>Bacillota</taxon>
        <taxon>Clostridia</taxon>
        <taxon>Eubacteriales</taxon>
        <taxon>Peptococcaceae</taxon>
        <taxon>Desulfofundulus</taxon>
    </lineage>
</organism>
<evidence type="ECO:0000256" key="1">
    <source>
        <dbReference type="ARBA" id="ARBA00006432"/>
    </source>
</evidence>
<dbReference type="RefSeq" id="WP_307399426.1">
    <property type="nucleotide sequence ID" value="NZ_JAUSUX010000002.1"/>
</dbReference>
<evidence type="ECO:0000256" key="3">
    <source>
        <dbReference type="ARBA" id="ARBA00022741"/>
    </source>
</evidence>
<dbReference type="Gene3D" id="3.30.300.30">
    <property type="match status" value="1"/>
</dbReference>
<dbReference type="NCBIfam" id="NF002937">
    <property type="entry name" value="PRK03584.1"/>
    <property type="match status" value="1"/>
</dbReference>
<dbReference type="PROSITE" id="PS00455">
    <property type="entry name" value="AMP_BINDING"/>
    <property type="match status" value="1"/>
</dbReference>
<dbReference type="SUPFAM" id="SSF56801">
    <property type="entry name" value="Acetyl-CoA synthetase-like"/>
    <property type="match status" value="1"/>
</dbReference>
<sequence>MKKLLWEPSKERKKQANMTRFMEFVNKKHGHNFTTYNELYQWSIENAPAFWEAMWEFGGIIASRPYDQVVVNFEDMLGCRWFVGAELNFAENLLRYRDDHTALIFKGEAMEEPVRLSYAGLYDQVARLARALREMGVTVGDRVAGFMPNMIETVVAMLAATSIGAIWSSCSPDFGVKGVFDRFGQIQPKVLFTANGYSYNGKKYDSLERVAGIVKEIPSIERVVVVSYTEKEPDISRVPKVVPYQDFLAAGEGLEIEFTRLPFDHPVYIMYSSGTTGVPKCIVHGAGGTLIQHLKELILHTDLKREDTIFYFTTCGWMMWNWLVSSLAVGATVLLFDGSPFYPDAGALWKLAQDEGITVFGTSAKYLASVEKAGVKPGATYDLSRLKAILSTGSPLSVESFEYVYRDIKQDVCLSSISGGTDIISCFALGNPIGPVYAGELQCRGLGMKVESFDSEGKPLIDRKGELVCTAPFPSMPVYFWNDPDRKKYRSTYFDVYPNVWRHGDYVEITDTGGVIIYGRSDATLNPGGVRIGTAEIYRVVESLPEIADSIVVGQDWDNDVRVLLFVKLAEGVELNDQLINKIKSAIRENTTPRHVPAKILAVKDIPYTLNGKKVEMAVRDVIHNRPVLNKDALANPEALEYFKNLTELQS</sequence>
<dbReference type="PANTHER" id="PTHR42921">
    <property type="entry name" value="ACETOACETYL-COA SYNTHETASE"/>
    <property type="match status" value="1"/>
</dbReference>
<dbReference type="PANTHER" id="PTHR42921:SF1">
    <property type="entry name" value="ACETOACETYL-COA SYNTHETASE"/>
    <property type="match status" value="1"/>
</dbReference>
<feature type="domain" description="AMP-binding enzyme C-terminal" evidence="6">
    <location>
        <begin position="540"/>
        <end position="613"/>
    </location>
</feature>
<evidence type="ECO:0000259" key="6">
    <source>
        <dbReference type="Pfam" id="PF13193"/>
    </source>
</evidence>
<dbReference type="NCBIfam" id="TIGR01217">
    <property type="entry name" value="ac_ac_CoA_syn"/>
    <property type="match status" value="1"/>
</dbReference>
<evidence type="ECO:0000259" key="5">
    <source>
        <dbReference type="Pfam" id="PF00501"/>
    </source>
</evidence>
<evidence type="ECO:0000313" key="8">
    <source>
        <dbReference type="Proteomes" id="UP001225644"/>
    </source>
</evidence>
<keyword evidence="2 7" id="KW-0436">Ligase</keyword>
<dbReference type="InterPro" id="IPR005914">
    <property type="entry name" value="Acac_CoA_synth"/>
</dbReference>
<dbReference type="InterPro" id="IPR045851">
    <property type="entry name" value="AMP-bd_C_sf"/>
</dbReference>
<keyword evidence="4" id="KW-0067">ATP-binding</keyword>
<keyword evidence="3" id="KW-0547">Nucleotide-binding</keyword>
<keyword evidence="8" id="KW-1185">Reference proteome</keyword>
<accession>A0ABU0AXX4</accession>
<protein>
    <submittedName>
        <fullName evidence="7">Acetoacetyl-CoA synthetase</fullName>
        <ecNumber evidence="7">6.2.1.16</ecNumber>
    </submittedName>
</protein>
<feature type="domain" description="AMP-dependent synthetase/ligase" evidence="5">
    <location>
        <begin position="92"/>
        <end position="470"/>
    </location>
</feature>
<dbReference type="Pfam" id="PF13193">
    <property type="entry name" value="AMP-binding_C"/>
    <property type="match status" value="1"/>
</dbReference>
<evidence type="ECO:0000256" key="4">
    <source>
        <dbReference type="ARBA" id="ARBA00022840"/>
    </source>
</evidence>